<organism evidence="2 3">
    <name type="scientific">Dolosicoccus paucivorans</name>
    <dbReference type="NCBI Taxonomy" id="84521"/>
    <lineage>
        <taxon>Bacteria</taxon>
        <taxon>Bacillati</taxon>
        <taxon>Bacillota</taxon>
        <taxon>Bacilli</taxon>
        <taxon>Lactobacillales</taxon>
        <taxon>Aerococcaceae</taxon>
        <taxon>Dolosicoccus</taxon>
    </lineage>
</organism>
<name>A0A2N6SNY9_9LACT</name>
<feature type="compositionally biased region" description="Acidic residues" evidence="1">
    <location>
        <begin position="411"/>
        <end position="421"/>
    </location>
</feature>
<accession>A0A2N6SNY9</accession>
<protein>
    <recommendedName>
        <fullName evidence="4">GerMN domain-containing protein</fullName>
    </recommendedName>
</protein>
<dbReference type="STRING" id="84521.SAMN04487994_10607"/>
<feature type="region of interest" description="Disordered" evidence="1">
    <location>
        <begin position="398"/>
        <end position="421"/>
    </location>
</feature>
<evidence type="ECO:0000313" key="2">
    <source>
        <dbReference type="EMBL" id="PMC58785.1"/>
    </source>
</evidence>
<dbReference type="PROSITE" id="PS51257">
    <property type="entry name" value="PROKAR_LIPOPROTEIN"/>
    <property type="match status" value="1"/>
</dbReference>
<proteinExistence type="predicted"/>
<keyword evidence="3" id="KW-1185">Reference proteome</keyword>
<dbReference type="RefSeq" id="WP_102227494.1">
    <property type="nucleotide sequence ID" value="NZ_PNFY01000006.1"/>
</dbReference>
<feature type="region of interest" description="Disordered" evidence="1">
    <location>
        <begin position="35"/>
        <end position="64"/>
    </location>
</feature>
<dbReference type="EMBL" id="PNHE01000006">
    <property type="protein sequence ID" value="PMC58785.1"/>
    <property type="molecule type" value="Genomic_DNA"/>
</dbReference>
<gene>
    <name evidence="2" type="ORF">CJ205_02380</name>
</gene>
<evidence type="ECO:0000256" key="1">
    <source>
        <dbReference type="SAM" id="MobiDB-lite"/>
    </source>
</evidence>
<dbReference type="Proteomes" id="UP000235682">
    <property type="component" value="Unassembled WGS sequence"/>
</dbReference>
<comment type="caution">
    <text evidence="2">The sequence shown here is derived from an EMBL/GenBank/DDBJ whole genome shotgun (WGS) entry which is preliminary data.</text>
</comment>
<dbReference type="OrthoDB" id="2139243at2"/>
<dbReference type="AlphaFoldDB" id="A0A2N6SNY9"/>
<reference evidence="2 3" key="1">
    <citation type="submission" date="2017-09" db="EMBL/GenBank/DDBJ databases">
        <title>Bacterial strain isolated from the female urinary microbiota.</title>
        <authorList>
            <person name="Thomas-White K."/>
            <person name="Kumar N."/>
            <person name="Forster S."/>
            <person name="Putonti C."/>
            <person name="Lawley T."/>
            <person name="Wolfe A.J."/>
        </authorList>
    </citation>
    <scope>NUCLEOTIDE SEQUENCE [LARGE SCALE GENOMIC DNA]</scope>
    <source>
        <strain evidence="2 3">UMB0852</strain>
    </source>
</reference>
<sequence length="421" mass="47875">MKKLLFISSLGCLLLSGCKKEPMIHLNEDVQASIEAKQAKDRPTEEVSQLEVEESQVDPSQGEEITPDTPIEEAMAVNFDPSSWTLLEQPVALNLVDYLPNKINQLKSMTNGQQVIQQYVEFMDNNQAAMQVIEVSSDSIEHKWYRWNGQQIIWFASSNEPDYFNNQLTQYMNQPNNHLVLLQAPLQVGTTWSYDQNYPSEITAIYQTAQINDQTYTNVIEVTSQLADDGEWKTYFAPEVGLLASVINGSPWVVQQSVEDASLLQPITVYESTQLTDNVAQMEPVEQMLEWRTNSEPKDVWMALFQKLHWMTQENQLNQVVKLNDQQVQVDFAPGIVNGMNQHPHQEYGVIPGIVKTIGAYYNVPYVQLTVNGTPLLPDYLMFPQQGMWQVDGEYKVETTSQTPNTSQESTLEEVSEPLPE</sequence>
<feature type="compositionally biased region" description="Polar residues" evidence="1">
    <location>
        <begin position="398"/>
        <end position="410"/>
    </location>
</feature>
<evidence type="ECO:0000313" key="3">
    <source>
        <dbReference type="Proteomes" id="UP000235682"/>
    </source>
</evidence>
<evidence type="ECO:0008006" key="4">
    <source>
        <dbReference type="Google" id="ProtNLM"/>
    </source>
</evidence>